<dbReference type="EC" id="5.4.2.12" evidence="1"/>
<reference evidence="1" key="1">
    <citation type="submission" date="2024-12" db="EMBL/GenBank/DDBJ databases">
        <authorList>
            <person name="Wu N."/>
        </authorList>
    </citation>
    <scope>NUCLEOTIDE SEQUENCE</scope>
    <source>
        <strain evidence="1">P15</strain>
    </source>
</reference>
<proteinExistence type="predicted"/>
<evidence type="ECO:0000313" key="2">
    <source>
        <dbReference type="Proteomes" id="UP001631969"/>
    </source>
</evidence>
<name>A0ACC7NY45_9BACL</name>
<sequence length="513" mass="56134">MARPKPVALIILDGFGLRDGVQGNAVEQAKKPNYDRIKAEFPYTTLTACGEAVGLPEGQMGNSEVGHLNIGAGRIVYQDLTRITKSVRDGDFYENETLLGAVRHAKQNGTKLHLYGLLSDGGVHSHIAHLFALLELAKKEDLKEVYIHAFLDGRDVAPDSAKKYMEQLVAKTEELGVGHIATVQGRYYAMDRDKRWERVEKSYRAMVYGEGPTHTDPVKAIEENYEKAIYDEFVLPTVIVDGEGKPLTTVESNDSVIFFNFRPDRAIQLSLVFTNEDFQGFDRGPGRPLNLHYVCMTVFAETVKGFVAYSPKNLDNTLGEVLVQNGLKQLRTAETEKYPHVTFFFSGGRDVELPGEKRVLINSPKVATYDLQPEMSAYELAASTVKEIQSGEHDVIILNFANADMVGHSGMLEPAIKAVEAVDECLGQVLDAIHAAGGVALITADHGNAETVRNPDDSPNTAHTTSPVPFIITDRTFTLRSGGILADIAPTMLDILGVAAPAEMTGTTLIESK</sequence>
<gene>
    <name evidence="1" type="primary">gpmI</name>
    <name evidence="1" type="ORF">ACI1P1_11905</name>
</gene>
<keyword evidence="2" id="KW-1185">Reference proteome</keyword>
<accession>A0ACC7NY45</accession>
<keyword evidence="1" id="KW-0413">Isomerase</keyword>
<protein>
    <submittedName>
        <fullName evidence="1">2,3-bisphosphoglycerate-independent phosphoglycerate mutase</fullName>
        <ecNumber evidence="1">5.4.2.12</ecNumber>
    </submittedName>
</protein>
<dbReference type="EMBL" id="JBJURJ010000007">
    <property type="protein sequence ID" value="MFM9328991.1"/>
    <property type="molecule type" value="Genomic_DNA"/>
</dbReference>
<organism evidence="1 2">
    <name type="scientific">Paenibacillus mesotrionivorans</name>
    <dbReference type="NCBI Taxonomy" id="3160968"/>
    <lineage>
        <taxon>Bacteria</taxon>
        <taxon>Bacillati</taxon>
        <taxon>Bacillota</taxon>
        <taxon>Bacilli</taxon>
        <taxon>Bacillales</taxon>
        <taxon>Paenibacillaceae</taxon>
        <taxon>Paenibacillus</taxon>
    </lineage>
</organism>
<dbReference type="Proteomes" id="UP001631969">
    <property type="component" value="Unassembled WGS sequence"/>
</dbReference>
<comment type="caution">
    <text evidence="1">The sequence shown here is derived from an EMBL/GenBank/DDBJ whole genome shotgun (WGS) entry which is preliminary data.</text>
</comment>
<evidence type="ECO:0000313" key="1">
    <source>
        <dbReference type="EMBL" id="MFM9328991.1"/>
    </source>
</evidence>